<feature type="domain" description="HPr" evidence="4">
    <location>
        <begin position="4"/>
        <end position="98"/>
    </location>
</feature>
<reference evidence="6 7" key="2">
    <citation type="submission" date="2016-12" db="EMBL/GenBank/DDBJ databases">
        <title>Diversity of luminous bacteria.</title>
        <authorList>
            <person name="Yoshizawa S."/>
            <person name="Kogure K."/>
        </authorList>
    </citation>
    <scope>NUCLEOTIDE SEQUENCE [LARGE SCALE GENOMIC DNA]</scope>
    <source>
        <strain evidence="6 7">NBRC 105001</strain>
    </source>
</reference>
<keyword evidence="2" id="KW-0813">Transport</keyword>
<proteinExistence type="predicted"/>
<accession>A0A2S7X877</accession>
<dbReference type="PANTHER" id="PTHR47738:SF1">
    <property type="entry name" value="NITROGEN REGULATORY PROTEIN"/>
    <property type="match status" value="1"/>
</dbReference>
<dbReference type="Proteomes" id="UP000239273">
    <property type="component" value="Unassembled WGS sequence"/>
</dbReference>
<dbReference type="InterPro" id="IPR035895">
    <property type="entry name" value="HPr-like_sf"/>
</dbReference>
<dbReference type="Pfam" id="PF00381">
    <property type="entry name" value="PTS-HPr"/>
    <property type="match status" value="1"/>
</dbReference>
<evidence type="ECO:0000256" key="2">
    <source>
        <dbReference type="ARBA" id="ARBA00022597"/>
    </source>
</evidence>
<sequence>MIEPVTNDYRITFFVKQSGLPPKLASQLTRLAKKFKCLVYIENITRDRRSDVSSSLGLLQLALTEGDFCQLVTVGIDAEWANFVLTDLLSSGFDFIASDKSCDFSEAIANKHPKLTPKCDINFHYVKAQTQLSKFEILKGLSLLICPEETDELLLLFIKREERSSTSMARQIALPHVITSFVDKPTIAIIRSDYSVDWASKMGDVNLVIALVLPEKPTRDMIISATKLTRSMLSTDFSQRLISTRQPMGLQALLLHAMCQE</sequence>
<dbReference type="PROSITE" id="PS51094">
    <property type="entry name" value="PTS_EIIA_TYPE_2"/>
    <property type="match status" value="1"/>
</dbReference>
<evidence type="ECO:0000259" key="4">
    <source>
        <dbReference type="PROSITE" id="PS51350"/>
    </source>
</evidence>
<name>A0A2S7X877_9GAMM</name>
<dbReference type="Proteomes" id="UP001156660">
    <property type="component" value="Unassembled WGS sequence"/>
</dbReference>
<dbReference type="PIRSF" id="PIRSF029195">
    <property type="entry name" value="UCP029195_PTS_EIIA2"/>
    <property type="match status" value="1"/>
</dbReference>
<dbReference type="Gene3D" id="3.40.930.10">
    <property type="entry name" value="Mannitol-specific EII, Chain A"/>
    <property type="match status" value="1"/>
</dbReference>
<dbReference type="AlphaFoldDB" id="A0A2S7X877"/>
<evidence type="ECO:0000313" key="7">
    <source>
        <dbReference type="Proteomes" id="UP000239273"/>
    </source>
</evidence>
<dbReference type="InterPro" id="IPR002178">
    <property type="entry name" value="PTS_EIIA_type-2_dom"/>
</dbReference>
<dbReference type="PROSITE" id="PS51350">
    <property type="entry name" value="PTS_HPR_DOM"/>
    <property type="match status" value="1"/>
</dbReference>
<organism evidence="6 7">
    <name type="scientific">Aliivibrio sifiae</name>
    <dbReference type="NCBI Taxonomy" id="566293"/>
    <lineage>
        <taxon>Bacteria</taxon>
        <taxon>Pseudomonadati</taxon>
        <taxon>Pseudomonadota</taxon>
        <taxon>Gammaproteobacteria</taxon>
        <taxon>Vibrionales</taxon>
        <taxon>Vibrionaceae</taxon>
        <taxon>Aliivibrio</taxon>
    </lineage>
</organism>
<keyword evidence="8" id="KW-1185">Reference proteome</keyword>
<dbReference type="PANTHER" id="PTHR47738">
    <property type="entry name" value="PTS SYSTEM FRUCTOSE-LIKE EIIA COMPONENT-RELATED"/>
    <property type="match status" value="1"/>
</dbReference>
<dbReference type="SUPFAM" id="SSF55594">
    <property type="entry name" value="HPr-like"/>
    <property type="match status" value="1"/>
</dbReference>
<dbReference type="SUPFAM" id="SSF55804">
    <property type="entry name" value="Phoshotransferase/anion transport protein"/>
    <property type="match status" value="1"/>
</dbReference>
<dbReference type="InterPro" id="IPR016910">
    <property type="entry name" value="UCP029195_PTS_EIIA2"/>
</dbReference>
<gene>
    <name evidence="6" type="ORF">BTO23_15785</name>
    <name evidence="5" type="ORF">GCM10007855_00400</name>
</gene>
<dbReference type="InterPro" id="IPR051541">
    <property type="entry name" value="PTS_SugarTrans_NitroReg"/>
</dbReference>
<keyword evidence="1" id="KW-0597">Phosphoprotein</keyword>
<evidence type="ECO:0000256" key="1">
    <source>
        <dbReference type="ARBA" id="ARBA00022553"/>
    </source>
</evidence>
<evidence type="ECO:0000313" key="8">
    <source>
        <dbReference type="Proteomes" id="UP001156660"/>
    </source>
</evidence>
<dbReference type="RefSeq" id="WP_060992992.1">
    <property type="nucleotide sequence ID" value="NZ_BSOU01000001.1"/>
</dbReference>
<feature type="domain" description="PTS EIIA type-2" evidence="3">
    <location>
        <begin position="114"/>
        <end position="257"/>
    </location>
</feature>
<evidence type="ECO:0000313" key="5">
    <source>
        <dbReference type="EMBL" id="GLR73167.1"/>
    </source>
</evidence>
<comment type="caution">
    <text evidence="6">The sequence shown here is derived from an EMBL/GenBank/DDBJ whole genome shotgun (WGS) entry which is preliminary data.</text>
</comment>
<evidence type="ECO:0000259" key="3">
    <source>
        <dbReference type="PROSITE" id="PS51094"/>
    </source>
</evidence>
<keyword evidence="2" id="KW-0762">Sugar transport</keyword>
<dbReference type="GO" id="GO:0030295">
    <property type="term" value="F:protein kinase activator activity"/>
    <property type="evidence" value="ECO:0007669"/>
    <property type="project" value="TreeGrafter"/>
</dbReference>
<reference evidence="5" key="1">
    <citation type="journal article" date="2014" name="Int. J. Syst. Evol. Microbiol.">
        <title>Complete genome of a new Firmicutes species belonging to the dominant human colonic microbiota ('Ruminococcus bicirculans') reveals two chromosomes and a selective capacity to utilize plant glucans.</title>
        <authorList>
            <consortium name="NISC Comparative Sequencing Program"/>
            <person name="Wegmann U."/>
            <person name="Louis P."/>
            <person name="Goesmann A."/>
            <person name="Henrissat B."/>
            <person name="Duncan S.H."/>
            <person name="Flint H.J."/>
        </authorList>
    </citation>
    <scope>NUCLEOTIDE SEQUENCE</scope>
    <source>
        <strain evidence="5">NBRC 105001</strain>
    </source>
</reference>
<reference evidence="5" key="4">
    <citation type="submission" date="2023-01" db="EMBL/GenBank/DDBJ databases">
        <title>Draft genome sequence of Aliivibrio sifiae strain NBRC 105001.</title>
        <authorList>
            <person name="Sun Q."/>
            <person name="Mori K."/>
        </authorList>
    </citation>
    <scope>NUCLEOTIDE SEQUENCE</scope>
    <source>
        <strain evidence="5">NBRC 105001</strain>
    </source>
</reference>
<reference evidence="8" key="3">
    <citation type="journal article" date="2019" name="Int. J. Syst. Evol. Microbiol.">
        <title>The Global Catalogue of Microorganisms (GCM) 10K type strain sequencing project: providing services to taxonomists for standard genome sequencing and annotation.</title>
        <authorList>
            <consortium name="The Broad Institute Genomics Platform"/>
            <consortium name="The Broad Institute Genome Sequencing Center for Infectious Disease"/>
            <person name="Wu L."/>
            <person name="Ma J."/>
        </authorList>
    </citation>
    <scope>NUCLEOTIDE SEQUENCE [LARGE SCALE GENOMIC DNA]</scope>
    <source>
        <strain evidence="8">NBRC 105001</strain>
    </source>
</reference>
<dbReference type="Pfam" id="PF00359">
    <property type="entry name" value="PTS_EIIA_2"/>
    <property type="match status" value="1"/>
</dbReference>
<dbReference type="InterPro" id="IPR000032">
    <property type="entry name" value="HPr-like"/>
</dbReference>
<dbReference type="Gene3D" id="3.30.1340.10">
    <property type="entry name" value="HPr-like"/>
    <property type="match status" value="1"/>
</dbReference>
<dbReference type="EMBL" id="MSCP01000002">
    <property type="protein sequence ID" value="PQJ87564.1"/>
    <property type="molecule type" value="Genomic_DNA"/>
</dbReference>
<protein>
    <submittedName>
        <fullName evidence="6">PTS fructose transporter subunit IIA</fullName>
    </submittedName>
</protein>
<dbReference type="InterPro" id="IPR016152">
    <property type="entry name" value="PTrfase/Anion_transptr"/>
</dbReference>
<dbReference type="EMBL" id="BSOU01000001">
    <property type="protein sequence ID" value="GLR73167.1"/>
    <property type="molecule type" value="Genomic_DNA"/>
</dbReference>
<evidence type="ECO:0000313" key="6">
    <source>
        <dbReference type="EMBL" id="PQJ87564.1"/>
    </source>
</evidence>